<dbReference type="AlphaFoldDB" id="A0A2S3ZK48"/>
<dbReference type="Gene3D" id="3.40.50.2300">
    <property type="match status" value="1"/>
</dbReference>
<feature type="domain" description="HTH LytTR-type" evidence="3">
    <location>
        <begin position="146"/>
        <end position="245"/>
    </location>
</feature>
<evidence type="ECO:0000259" key="3">
    <source>
        <dbReference type="PROSITE" id="PS50930"/>
    </source>
</evidence>
<keyword evidence="4" id="KW-0238">DNA-binding</keyword>
<reference evidence="4 5" key="1">
    <citation type="submission" date="2018-01" db="EMBL/GenBank/DDBJ databases">
        <title>Cryobacterium sp. nov., from glaciers in China.</title>
        <authorList>
            <person name="Liu Q."/>
            <person name="Xin Y.-H."/>
        </authorList>
    </citation>
    <scope>NUCLEOTIDE SEQUENCE [LARGE SCALE GENOMIC DNA]</scope>
    <source>
        <strain evidence="4 5">TMB1-8</strain>
    </source>
</reference>
<accession>A0A2S3ZK48</accession>
<name>A0A2S3ZK48_9MICO</name>
<dbReference type="OrthoDB" id="236568at2"/>
<keyword evidence="1" id="KW-0597">Phosphoprotein</keyword>
<dbReference type="SMART" id="SM00448">
    <property type="entry name" value="REC"/>
    <property type="match status" value="1"/>
</dbReference>
<comment type="caution">
    <text evidence="4">The sequence shown here is derived from an EMBL/GenBank/DDBJ whole genome shotgun (WGS) entry which is preliminary data.</text>
</comment>
<evidence type="ECO:0000313" key="5">
    <source>
        <dbReference type="Proteomes" id="UP000237104"/>
    </source>
</evidence>
<protein>
    <submittedName>
        <fullName evidence="4">DNA-binding response regulator</fullName>
    </submittedName>
</protein>
<dbReference type="GO" id="GO:0000156">
    <property type="term" value="F:phosphorelay response regulator activity"/>
    <property type="evidence" value="ECO:0007669"/>
    <property type="project" value="InterPro"/>
</dbReference>
<dbReference type="Pfam" id="PF00072">
    <property type="entry name" value="Response_reg"/>
    <property type="match status" value="1"/>
</dbReference>
<dbReference type="EMBL" id="PPXF01000025">
    <property type="protein sequence ID" value="POH68430.1"/>
    <property type="molecule type" value="Genomic_DNA"/>
</dbReference>
<evidence type="ECO:0000313" key="4">
    <source>
        <dbReference type="EMBL" id="POH68430.1"/>
    </source>
</evidence>
<dbReference type="PROSITE" id="PS50110">
    <property type="entry name" value="RESPONSE_REGULATORY"/>
    <property type="match status" value="1"/>
</dbReference>
<evidence type="ECO:0000259" key="2">
    <source>
        <dbReference type="PROSITE" id="PS50110"/>
    </source>
</evidence>
<dbReference type="SMART" id="SM00850">
    <property type="entry name" value="LytTR"/>
    <property type="match status" value="1"/>
</dbReference>
<dbReference type="InterPro" id="IPR001789">
    <property type="entry name" value="Sig_transdc_resp-reg_receiver"/>
</dbReference>
<gene>
    <name evidence="4" type="ORF">C3B59_06230</name>
</gene>
<dbReference type="Gene3D" id="2.40.50.1020">
    <property type="entry name" value="LytTr DNA-binding domain"/>
    <property type="match status" value="1"/>
</dbReference>
<dbReference type="SUPFAM" id="SSF52172">
    <property type="entry name" value="CheY-like"/>
    <property type="match status" value="1"/>
</dbReference>
<evidence type="ECO:0000256" key="1">
    <source>
        <dbReference type="PROSITE-ProRule" id="PRU00169"/>
    </source>
</evidence>
<proteinExistence type="predicted"/>
<dbReference type="PROSITE" id="PS50930">
    <property type="entry name" value="HTH_LYTTR"/>
    <property type="match status" value="1"/>
</dbReference>
<sequence>MPPASAAIEPGTSDTVIRIGVVEDEPRSRQHVLDHLRRYEAEHGQSFEIRTYSDGRDISAGYIPDFDIIFLDVEMEHVDGFTAAKHIREVDPEVVLVFITNMAQFAIRGYEVDALSYLLKPVPYFAFSQELNRSIERARKRASDSLMLTVAGELLRVDLSGILYFESIKHRMVANALTRQYPFVGTMKEMEATLRGKGFFRSNNGYLVNLRHVTGVKQNSCLLVGGKELQISRPRKKAFLDALTDYVGGRAA</sequence>
<dbReference type="Pfam" id="PF04397">
    <property type="entry name" value="LytTR"/>
    <property type="match status" value="1"/>
</dbReference>
<dbReference type="InterPro" id="IPR007492">
    <property type="entry name" value="LytTR_DNA-bd_dom"/>
</dbReference>
<dbReference type="InterPro" id="IPR046947">
    <property type="entry name" value="LytR-like"/>
</dbReference>
<dbReference type="Proteomes" id="UP000237104">
    <property type="component" value="Unassembled WGS sequence"/>
</dbReference>
<feature type="modified residue" description="4-aspartylphosphate" evidence="1">
    <location>
        <position position="72"/>
    </location>
</feature>
<dbReference type="InterPro" id="IPR011006">
    <property type="entry name" value="CheY-like_superfamily"/>
</dbReference>
<feature type="domain" description="Response regulatory" evidence="2">
    <location>
        <begin position="18"/>
        <end position="135"/>
    </location>
</feature>
<organism evidence="4 5">
    <name type="scientific">Cryobacterium zongtaii</name>
    <dbReference type="NCBI Taxonomy" id="1259217"/>
    <lineage>
        <taxon>Bacteria</taxon>
        <taxon>Bacillati</taxon>
        <taxon>Actinomycetota</taxon>
        <taxon>Actinomycetes</taxon>
        <taxon>Micrococcales</taxon>
        <taxon>Microbacteriaceae</taxon>
        <taxon>Cryobacterium</taxon>
    </lineage>
</organism>
<dbReference type="PANTHER" id="PTHR37299:SF1">
    <property type="entry name" value="STAGE 0 SPORULATION PROTEIN A HOMOLOG"/>
    <property type="match status" value="1"/>
</dbReference>
<dbReference type="PANTHER" id="PTHR37299">
    <property type="entry name" value="TRANSCRIPTIONAL REGULATOR-RELATED"/>
    <property type="match status" value="1"/>
</dbReference>
<dbReference type="GO" id="GO:0003677">
    <property type="term" value="F:DNA binding"/>
    <property type="evidence" value="ECO:0007669"/>
    <property type="project" value="UniProtKB-KW"/>
</dbReference>